<dbReference type="CDD" id="cd17542">
    <property type="entry name" value="REC_CheY"/>
    <property type="match status" value="1"/>
</dbReference>
<evidence type="ECO:0000256" key="1">
    <source>
        <dbReference type="PROSITE-ProRule" id="PRU00169"/>
    </source>
</evidence>
<sequence length="123" mass="13455">MATRVLIVDDAVFMRTMIRDIFTEAGGFEVVGEAGNGLEAIERWKELRPDVATMDIVMPFKSGIEATREIVRLDPRAVVVMCSALGQESLVMEAIEAGASDFIVKPFRGDEVVAVVRKVLGRA</sequence>
<dbReference type="RefSeq" id="WP_248341951.1">
    <property type="nucleotide sequence ID" value="NZ_AP025592.1"/>
</dbReference>
<dbReference type="InterPro" id="IPR052048">
    <property type="entry name" value="ST_Response_Regulator"/>
</dbReference>
<dbReference type="Proteomes" id="UP001162734">
    <property type="component" value="Chromosome"/>
</dbReference>
<protein>
    <submittedName>
        <fullName evidence="3">Response regulator</fullName>
    </submittedName>
</protein>
<dbReference type="InterPro" id="IPR011006">
    <property type="entry name" value="CheY-like_superfamily"/>
</dbReference>
<dbReference type="Gene3D" id="3.40.50.2300">
    <property type="match status" value="1"/>
</dbReference>
<accession>A0ABN6NB82</accession>
<proteinExistence type="predicted"/>
<dbReference type="EMBL" id="AP025592">
    <property type="protein sequence ID" value="BDG09676.1"/>
    <property type="molecule type" value="Genomic_DNA"/>
</dbReference>
<dbReference type="Pfam" id="PF00072">
    <property type="entry name" value="Response_reg"/>
    <property type="match status" value="1"/>
</dbReference>
<organism evidence="3 4">
    <name type="scientific">Anaeromyxobacter paludicola</name>
    <dbReference type="NCBI Taxonomy" id="2918171"/>
    <lineage>
        <taxon>Bacteria</taxon>
        <taxon>Pseudomonadati</taxon>
        <taxon>Myxococcota</taxon>
        <taxon>Myxococcia</taxon>
        <taxon>Myxococcales</taxon>
        <taxon>Cystobacterineae</taxon>
        <taxon>Anaeromyxobacteraceae</taxon>
        <taxon>Anaeromyxobacter</taxon>
    </lineage>
</organism>
<feature type="modified residue" description="4-aspartylphosphate" evidence="1">
    <location>
        <position position="55"/>
    </location>
</feature>
<keyword evidence="1" id="KW-0597">Phosphoprotein</keyword>
<evidence type="ECO:0000313" key="3">
    <source>
        <dbReference type="EMBL" id="BDG09676.1"/>
    </source>
</evidence>
<name>A0ABN6NB82_9BACT</name>
<dbReference type="PANTHER" id="PTHR43228">
    <property type="entry name" value="TWO-COMPONENT RESPONSE REGULATOR"/>
    <property type="match status" value="1"/>
</dbReference>
<gene>
    <name evidence="3" type="primary">cheY</name>
    <name evidence="3" type="ORF">AMPC_27890</name>
</gene>
<dbReference type="PANTHER" id="PTHR43228:SF1">
    <property type="entry name" value="TWO-COMPONENT RESPONSE REGULATOR ARR22"/>
    <property type="match status" value="1"/>
</dbReference>
<evidence type="ECO:0000259" key="2">
    <source>
        <dbReference type="PROSITE" id="PS50110"/>
    </source>
</evidence>
<dbReference type="PROSITE" id="PS50110">
    <property type="entry name" value="RESPONSE_REGULATORY"/>
    <property type="match status" value="1"/>
</dbReference>
<dbReference type="SUPFAM" id="SSF52172">
    <property type="entry name" value="CheY-like"/>
    <property type="match status" value="1"/>
</dbReference>
<keyword evidence="4" id="KW-1185">Reference proteome</keyword>
<evidence type="ECO:0000313" key="4">
    <source>
        <dbReference type="Proteomes" id="UP001162734"/>
    </source>
</evidence>
<dbReference type="SMART" id="SM00448">
    <property type="entry name" value="REC"/>
    <property type="match status" value="1"/>
</dbReference>
<feature type="domain" description="Response regulatory" evidence="2">
    <location>
        <begin position="4"/>
        <end position="120"/>
    </location>
</feature>
<dbReference type="InterPro" id="IPR001789">
    <property type="entry name" value="Sig_transdc_resp-reg_receiver"/>
</dbReference>
<reference evidence="4" key="1">
    <citation type="journal article" date="2022" name="Int. J. Syst. Evol. Microbiol.">
        <title>Anaeromyxobacter oryzae sp. nov., Anaeromyxobacter diazotrophicus sp. nov. and Anaeromyxobacter paludicola sp. nov., isolated from paddy soils.</title>
        <authorList>
            <person name="Itoh H."/>
            <person name="Xu Z."/>
            <person name="Mise K."/>
            <person name="Masuda Y."/>
            <person name="Ushijima N."/>
            <person name="Hayakawa C."/>
            <person name="Shiratori Y."/>
            <person name="Senoo K."/>
        </authorList>
    </citation>
    <scope>NUCLEOTIDE SEQUENCE [LARGE SCALE GENOMIC DNA]</scope>
    <source>
        <strain evidence="4">Red630</strain>
    </source>
</reference>